<accession>A0A7W7FS78</accession>
<sequence>MRGAKLDARVAELLPMDRAGEALTELTAGGVTGKIVLTP</sequence>
<keyword evidence="2" id="KW-1185">Reference proteome</keyword>
<comment type="caution">
    <text evidence="1">The sequence shown here is derived from an EMBL/GenBank/DDBJ whole genome shotgun (WGS) entry which is preliminary data.</text>
</comment>
<proteinExistence type="predicted"/>
<reference evidence="1 2" key="1">
    <citation type="submission" date="2020-08" db="EMBL/GenBank/DDBJ databases">
        <title>Sequencing the genomes of 1000 actinobacteria strains.</title>
        <authorList>
            <person name="Klenk H.-P."/>
        </authorList>
    </citation>
    <scope>NUCLEOTIDE SEQUENCE [LARGE SCALE GENOMIC DNA]</scope>
    <source>
        <strain evidence="1 2">DSM 44230</strain>
    </source>
</reference>
<gene>
    <name evidence="1" type="ORF">HNR67_001768</name>
</gene>
<dbReference type="EMBL" id="JACHMH010000001">
    <property type="protein sequence ID" value="MBB4675650.1"/>
    <property type="molecule type" value="Genomic_DNA"/>
</dbReference>
<evidence type="ECO:0000313" key="2">
    <source>
        <dbReference type="Proteomes" id="UP000533598"/>
    </source>
</evidence>
<name>A0A7W7FS78_9PSEU</name>
<evidence type="ECO:0000313" key="1">
    <source>
        <dbReference type="EMBL" id="MBB4675650.1"/>
    </source>
</evidence>
<organism evidence="1 2">
    <name type="scientific">Crossiella cryophila</name>
    <dbReference type="NCBI Taxonomy" id="43355"/>
    <lineage>
        <taxon>Bacteria</taxon>
        <taxon>Bacillati</taxon>
        <taxon>Actinomycetota</taxon>
        <taxon>Actinomycetes</taxon>
        <taxon>Pseudonocardiales</taxon>
        <taxon>Pseudonocardiaceae</taxon>
        <taxon>Crossiella</taxon>
    </lineage>
</organism>
<protein>
    <submittedName>
        <fullName evidence="1">D-arabinose 1-dehydrogenase-like Zn-dependent alcohol dehydrogenase</fullName>
    </submittedName>
</protein>
<dbReference type="Proteomes" id="UP000533598">
    <property type="component" value="Unassembled WGS sequence"/>
</dbReference>
<dbReference type="AlphaFoldDB" id="A0A7W7FS78"/>